<dbReference type="GO" id="GO:0012505">
    <property type="term" value="C:endomembrane system"/>
    <property type="evidence" value="ECO:0007669"/>
    <property type="project" value="UniProtKB-SubCell"/>
</dbReference>
<dbReference type="Proteomes" id="UP000050833">
    <property type="component" value="Unassembled WGS sequence"/>
</dbReference>
<dbReference type="NCBIfam" id="TIGR01144">
    <property type="entry name" value="ATP_synt_b"/>
    <property type="match status" value="1"/>
</dbReference>
<comment type="subcellular location">
    <subcellularLocation>
        <location evidence="12">Cell membrane</location>
        <topology evidence="12">Single-pass membrane protein</topology>
    </subcellularLocation>
    <subcellularLocation>
        <location evidence="11">Endomembrane system</location>
        <topology evidence="11">Single-pass membrane protein</topology>
    </subcellularLocation>
</comment>
<keyword evidence="16" id="KW-1185">Reference proteome</keyword>
<keyword evidence="12" id="KW-1003">Cell membrane</keyword>
<dbReference type="GO" id="GO:0045259">
    <property type="term" value="C:proton-transporting ATP synthase complex"/>
    <property type="evidence" value="ECO:0007669"/>
    <property type="project" value="UniProtKB-KW"/>
</dbReference>
<dbReference type="SUPFAM" id="SSF81573">
    <property type="entry name" value="F1F0 ATP synthase subunit B, membrane domain"/>
    <property type="match status" value="1"/>
</dbReference>
<evidence type="ECO:0000256" key="12">
    <source>
        <dbReference type="HAMAP-Rule" id="MF_01398"/>
    </source>
</evidence>
<dbReference type="CDD" id="cd06503">
    <property type="entry name" value="ATP-synt_Fo_b"/>
    <property type="match status" value="1"/>
</dbReference>
<evidence type="ECO:0000256" key="3">
    <source>
        <dbReference type="ARBA" id="ARBA00022547"/>
    </source>
</evidence>
<keyword evidence="2 12" id="KW-0813">Transport</keyword>
<evidence type="ECO:0000256" key="14">
    <source>
        <dbReference type="SAM" id="Coils"/>
    </source>
</evidence>
<sequence length="182" mass="20482">MVKVALAGDGLGDYIFGLDPQLLVDSAITILAMFAMFLLLSHLLFNPARDLLEKRQAYIKEQLEKAAKEKQDAIEFKAEYDEKLKAVDKEAEQILSQTRKNAVKRENEIVDEAKAEAARIVDRANHDIELEKSKVKDDVKKEMVSVATVMAEKIVASSLDEEKQSQLIADTLEEMGEETWLS</sequence>
<dbReference type="EMBL" id="LLKB01000007">
    <property type="protein sequence ID" value="KQC84216.1"/>
    <property type="molecule type" value="Genomic_DNA"/>
</dbReference>
<dbReference type="InterPro" id="IPR028987">
    <property type="entry name" value="ATP_synth_B-like_membr_sf"/>
</dbReference>
<dbReference type="InterPro" id="IPR002146">
    <property type="entry name" value="ATP_synth_b/b'su_bac/chlpt"/>
</dbReference>
<dbReference type="PANTHER" id="PTHR33445">
    <property type="entry name" value="ATP SYNTHASE SUBUNIT B', CHLOROPLASTIC"/>
    <property type="match status" value="1"/>
</dbReference>
<name>A0AAW3JP92_9FIRM</name>
<keyword evidence="5 12" id="KW-0375">Hydrogen ion transport</keyword>
<comment type="function">
    <text evidence="12">Component of the F(0) channel, it forms part of the peripheral stalk, linking F(1) to F(0).</text>
</comment>
<comment type="function">
    <text evidence="10 12">F(1)F(0) ATP synthase produces ATP from ADP in the presence of a proton or sodium gradient. F-type ATPases consist of two structural domains, F(1) containing the extramembraneous catalytic core and F(0) containing the membrane proton channel, linked together by a central stalk and a peripheral stalk. During catalysis, ATP synthesis in the catalytic domain of F(1) is coupled via a rotary mechanism of the central stalk subunits to proton translocation.</text>
</comment>
<proteinExistence type="inferred from homology"/>
<keyword evidence="6 12" id="KW-1133">Transmembrane helix</keyword>
<feature type="coiled-coil region" evidence="14">
    <location>
        <begin position="59"/>
        <end position="123"/>
    </location>
</feature>
<evidence type="ECO:0000256" key="2">
    <source>
        <dbReference type="ARBA" id="ARBA00022448"/>
    </source>
</evidence>
<evidence type="ECO:0000256" key="4">
    <source>
        <dbReference type="ARBA" id="ARBA00022692"/>
    </source>
</evidence>
<evidence type="ECO:0000313" key="16">
    <source>
        <dbReference type="Proteomes" id="UP000050833"/>
    </source>
</evidence>
<evidence type="ECO:0000256" key="8">
    <source>
        <dbReference type="ARBA" id="ARBA00023136"/>
    </source>
</evidence>
<dbReference type="GO" id="GO:0046961">
    <property type="term" value="F:proton-transporting ATPase activity, rotational mechanism"/>
    <property type="evidence" value="ECO:0007669"/>
    <property type="project" value="TreeGrafter"/>
</dbReference>
<organism evidence="15 16">
    <name type="scientific">Butyribacter intestini</name>
    <dbReference type="NCBI Taxonomy" id="1703332"/>
    <lineage>
        <taxon>Bacteria</taxon>
        <taxon>Bacillati</taxon>
        <taxon>Bacillota</taxon>
        <taxon>Clostridia</taxon>
        <taxon>Lachnospirales</taxon>
        <taxon>Lachnospiraceae</taxon>
        <taxon>Butyribacter</taxon>
    </lineage>
</organism>
<accession>A0AAW3JP92</accession>
<evidence type="ECO:0000256" key="9">
    <source>
        <dbReference type="ARBA" id="ARBA00023310"/>
    </source>
</evidence>
<dbReference type="GO" id="GO:0046933">
    <property type="term" value="F:proton-transporting ATP synthase activity, rotational mechanism"/>
    <property type="evidence" value="ECO:0007669"/>
    <property type="project" value="UniProtKB-UniRule"/>
</dbReference>
<comment type="caution">
    <text evidence="15">The sequence shown here is derived from an EMBL/GenBank/DDBJ whole genome shotgun (WGS) entry which is preliminary data.</text>
</comment>
<dbReference type="Gene3D" id="1.20.5.620">
    <property type="entry name" value="F1F0 ATP synthase subunit B, membrane domain"/>
    <property type="match status" value="1"/>
</dbReference>
<reference evidence="15 16" key="1">
    <citation type="submission" date="2015-10" db="EMBL/GenBank/DDBJ databases">
        <title>Butyribacter intestini gen. nov., sp. nov., a butyric acid-producing bacterium of the family Lachnospiraceae isolated from the human faeces.</title>
        <authorList>
            <person name="Zou Y."/>
            <person name="Xue W."/>
            <person name="Luo G."/>
            <person name="Lv M."/>
        </authorList>
    </citation>
    <scope>NUCLEOTIDE SEQUENCE [LARGE SCALE GENOMIC DNA]</scope>
    <source>
        <strain evidence="15 16">TF01-11</strain>
    </source>
</reference>
<dbReference type="InterPro" id="IPR050059">
    <property type="entry name" value="ATP_synthase_B_chain"/>
</dbReference>
<dbReference type="PANTHER" id="PTHR33445:SF2">
    <property type="entry name" value="ATP SYNTHASE SUBUNIT B', CHLOROPLASTIC"/>
    <property type="match status" value="1"/>
</dbReference>
<evidence type="ECO:0000256" key="7">
    <source>
        <dbReference type="ARBA" id="ARBA00023065"/>
    </source>
</evidence>
<evidence type="ECO:0000256" key="11">
    <source>
        <dbReference type="ARBA" id="ARBA00037847"/>
    </source>
</evidence>
<gene>
    <name evidence="12" type="primary">atpF</name>
    <name evidence="15" type="ORF">APZ18_14785</name>
</gene>
<dbReference type="GO" id="GO:0005886">
    <property type="term" value="C:plasma membrane"/>
    <property type="evidence" value="ECO:0007669"/>
    <property type="project" value="UniProtKB-SubCell"/>
</dbReference>
<evidence type="ECO:0000256" key="1">
    <source>
        <dbReference type="ARBA" id="ARBA00005513"/>
    </source>
</evidence>
<feature type="transmembrane region" description="Helical" evidence="12">
    <location>
        <begin position="26"/>
        <end position="45"/>
    </location>
</feature>
<dbReference type="Pfam" id="PF00430">
    <property type="entry name" value="ATP-synt_B"/>
    <property type="match status" value="1"/>
</dbReference>
<evidence type="ECO:0000313" key="15">
    <source>
        <dbReference type="EMBL" id="KQC84216.1"/>
    </source>
</evidence>
<evidence type="ECO:0000256" key="5">
    <source>
        <dbReference type="ARBA" id="ARBA00022781"/>
    </source>
</evidence>
<protein>
    <recommendedName>
        <fullName evidence="12">ATP synthase subunit b</fullName>
    </recommendedName>
    <alternativeName>
        <fullName evidence="12">ATP synthase F(0) sector subunit b</fullName>
    </alternativeName>
    <alternativeName>
        <fullName evidence="12">ATPase subunit I</fullName>
    </alternativeName>
    <alternativeName>
        <fullName evidence="12">F-type ATPase subunit b</fullName>
        <shortName evidence="12">F-ATPase subunit b</shortName>
    </alternativeName>
</protein>
<keyword evidence="9 12" id="KW-0066">ATP synthesis</keyword>
<keyword evidence="14" id="KW-0175">Coiled coil</keyword>
<evidence type="ECO:0000256" key="13">
    <source>
        <dbReference type="RuleBase" id="RU003848"/>
    </source>
</evidence>
<keyword evidence="4 12" id="KW-0812">Transmembrane</keyword>
<comment type="similarity">
    <text evidence="1 12 13">Belongs to the ATPase B chain family.</text>
</comment>
<evidence type="ECO:0000256" key="6">
    <source>
        <dbReference type="ARBA" id="ARBA00022989"/>
    </source>
</evidence>
<dbReference type="AlphaFoldDB" id="A0AAW3JP92"/>
<dbReference type="InterPro" id="IPR005864">
    <property type="entry name" value="ATP_synth_F0_bsu_bac"/>
</dbReference>
<keyword evidence="3 12" id="KW-0138">CF(0)</keyword>
<comment type="subunit">
    <text evidence="12">F-type ATPases have 2 components, F(1) - the catalytic core - and F(0) - the membrane proton channel. F(1) has five subunits: alpha(3), beta(3), gamma(1), delta(1), epsilon(1). F(0) has three main subunits: a(1), b(2) and c(10-14). The alpha and beta chains form an alternating ring which encloses part of the gamma chain. F(1) is attached to F(0) by a central stalk formed by the gamma and epsilon chains, while a peripheral stalk is formed by the delta and b chains.</text>
</comment>
<keyword evidence="8 12" id="KW-0472">Membrane</keyword>
<dbReference type="HAMAP" id="MF_01398">
    <property type="entry name" value="ATP_synth_b_bprime"/>
    <property type="match status" value="1"/>
</dbReference>
<keyword evidence="7 12" id="KW-0406">Ion transport</keyword>
<evidence type="ECO:0000256" key="10">
    <source>
        <dbReference type="ARBA" id="ARBA00025198"/>
    </source>
</evidence>